<feature type="transmembrane region" description="Helical" evidence="1">
    <location>
        <begin position="115"/>
        <end position="136"/>
    </location>
</feature>
<dbReference type="EMBL" id="BAAAPE010000001">
    <property type="protein sequence ID" value="GAA2064595.1"/>
    <property type="molecule type" value="Genomic_DNA"/>
</dbReference>
<reference evidence="2 3" key="1">
    <citation type="journal article" date="2019" name="Int. J. Syst. Evol. Microbiol.">
        <title>The Global Catalogue of Microorganisms (GCM) 10K type strain sequencing project: providing services to taxonomists for standard genome sequencing and annotation.</title>
        <authorList>
            <consortium name="The Broad Institute Genomics Platform"/>
            <consortium name="The Broad Institute Genome Sequencing Center for Infectious Disease"/>
            <person name="Wu L."/>
            <person name="Ma J."/>
        </authorList>
    </citation>
    <scope>NUCLEOTIDE SEQUENCE [LARGE SCALE GENOMIC DNA]</scope>
    <source>
        <strain evidence="2 3">JCM 15478</strain>
    </source>
</reference>
<keyword evidence="3" id="KW-1185">Reference proteome</keyword>
<feature type="transmembrane region" description="Helical" evidence="1">
    <location>
        <begin position="57"/>
        <end position="78"/>
    </location>
</feature>
<dbReference type="RefSeq" id="WP_344524179.1">
    <property type="nucleotide sequence ID" value="NZ_BAAAPE010000001.1"/>
</dbReference>
<evidence type="ECO:0000313" key="2">
    <source>
        <dbReference type="EMBL" id="GAA2064595.1"/>
    </source>
</evidence>
<comment type="caution">
    <text evidence="2">The sequence shown here is derived from an EMBL/GenBank/DDBJ whole genome shotgun (WGS) entry which is preliminary data.</text>
</comment>
<gene>
    <name evidence="2" type="ORF">GCM10009801_09340</name>
</gene>
<proteinExistence type="predicted"/>
<accession>A0ABN2VL14</accession>
<evidence type="ECO:0008006" key="4">
    <source>
        <dbReference type="Google" id="ProtNLM"/>
    </source>
</evidence>
<keyword evidence="1" id="KW-1133">Transmembrane helix</keyword>
<evidence type="ECO:0000256" key="1">
    <source>
        <dbReference type="SAM" id="Phobius"/>
    </source>
</evidence>
<name>A0ABN2VL14_9ACTN</name>
<dbReference type="Proteomes" id="UP001500016">
    <property type="component" value="Unassembled WGS sequence"/>
</dbReference>
<evidence type="ECO:0000313" key="3">
    <source>
        <dbReference type="Proteomes" id="UP001500016"/>
    </source>
</evidence>
<keyword evidence="1" id="KW-0472">Membrane</keyword>
<protein>
    <recommendedName>
        <fullName evidence="4">Integral membrane protein</fullName>
    </recommendedName>
</protein>
<feature type="transmembrane region" description="Helical" evidence="1">
    <location>
        <begin position="27"/>
        <end position="45"/>
    </location>
</feature>
<organism evidence="2 3">
    <name type="scientific">Streptomyces albiaxialis</name>
    <dbReference type="NCBI Taxonomy" id="329523"/>
    <lineage>
        <taxon>Bacteria</taxon>
        <taxon>Bacillati</taxon>
        <taxon>Actinomycetota</taxon>
        <taxon>Actinomycetes</taxon>
        <taxon>Kitasatosporales</taxon>
        <taxon>Streptomycetaceae</taxon>
        <taxon>Streptomyces</taxon>
    </lineage>
</organism>
<keyword evidence="1" id="KW-0812">Transmembrane</keyword>
<sequence length="144" mass="15476">MNTLDPKTGPALTDPRTRAAFRGVKRLVGAYAALSVATVAVAVLLRDHHDLVTDAVWIRGVAVAVSSLAMCLFVARAARGSRPAFRRMRIICVAMVVAIAVIVALPGAFPVWMRVEQAVCGLFLLPVLVLTGRGRLAELFADRR</sequence>
<feature type="transmembrane region" description="Helical" evidence="1">
    <location>
        <begin position="90"/>
        <end position="109"/>
    </location>
</feature>